<evidence type="ECO:0000313" key="3">
    <source>
        <dbReference type="Proteomes" id="UP000013877"/>
    </source>
</evidence>
<dbReference type="Proteomes" id="UP000014158">
    <property type="component" value="Unassembled WGS sequence"/>
</dbReference>
<evidence type="ECO:0000313" key="1">
    <source>
        <dbReference type="EMBL" id="EOH74095.1"/>
    </source>
</evidence>
<sequence>MILKMIVGALFFLMTLLLGYLLGKEAGREGK</sequence>
<evidence type="ECO:0000313" key="4">
    <source>
        <dbReference type="Proteomes" id="UP000014158"/>
    </source>
</evidence>
<name>R2QR07_9ENTE</name>
<dbReference type="HOGENOM" id="CLU_221066_0_0_9"/>
<gene>
    <name evidence="2" type="ORF">I590_00656</name>
    <name evidence="1" type="ORF">UAK_03915</name>
</gene>
<evidence type="ECO:0000313" key="2">
    <source>
        <dbReference type="EMBL" id="EOT82231.1"/>
    </source>
</evidence>
<protein>
    <submittedName>
        <fullName evidence="1">Uncharacterized protein</fullName>
    </submittedName>
</protein>
<dbReference type="EMBL" id="ASWF01000001">
    <property type="protein sequence ID" value="EOT82231.1"/>
    <property type="molecule type" value="Genomic_DNA"/>
</dbReference>
<accession>R2QR07</accession>
<reference evidence="2 4" key="2">
    <citation type="submission" date="2013-03" db="EMBL/GenBank/DDBJ databases">
        <title>The Genome Sequence of Enterococcus raffinosus ATCC_49464 (PacBio/Illumina hybrid assembly).</title>
        <authorList>
            <consortium name="The Broad Institute Genomics Platform"/>
            <consortium name="The Broad Institute Genome Sequencing Center for Infectious Disease"/>
            <person name="Earl A."/>
            <person name="Russ C."/>
            <person name="Gilmore M."/>
            <person name="Surin D."/>
            <person name="Walker B."/>
            <person name="Young S."/>
            <person name="Zeng Q."/>
            <person name="Gargeya S."/>
            <person name="Fitzgerald M."/>
            <person name="Haas B."/>
            <person name="Abouelleil A."/>
            <person name="Allen A.W."/>
            <person name="Alvarado L."/>
            <person name="Arachchi H.M."/>
            <person name="Berlin A.M."/>
            <person name="Chapman S.B."/>
            <person name="Gainer-Dewar J."/>
            <person name="Goldberg J."/>
            <person name="Griggs A."/>
            <person name="Gujja S."/>
            <person name="Hansen M."/>
            <person name="Howarth C."/>
            <person name="Imamovic A."/>
            <person name="Ireland A."/>
            <person name="Larimer J."/>
            <person name="McCowan C."/>
            <person name="Murphy C."/>
            <person name="Pearson M."/>
            <person name="Poon T.W."/>
            <person name="Priest M."/>
            <person name="Roberts A."/>
            <person name="Saif S."/>
            <person name="Shea T."/>
            <person name="Sisk P."/>
            <person name="Sykes S."/>
            <person name="Wortman J."/>
            <person name="Nusbaum C."/>
            <person name="Birren B."/>
        </authorList>
    </citation>
    <scope>NUCLEOTIDE SEQUENCE [LARGE SCALE GENOMIC DNA]</scope>
    <source>
        <strain evidence="2 4">ATCC 49464</strain>
    </source>
</reference>
<dbReference type="Proteomes" id="UP000013877">
    <property type="component" value="Unassembled WGS sequence"/>
</dbReference>
<dbReference type="AlphaFoldDB" id="R2QR07"/>
<organism evidence="1 3">
    <name type="scientific">Enterococcus raffinosus ATCC 49464</name>
    <dbReference type="NCBI Taxonomy" id="1158602"/>
    <lineage>
        <taxon>Bacteria</taxon>
        <taxon>Bacillati</taxon>
        <taxon>Bacillota</taxon>
        <taxon>Bacilli</taxon>
        <taxon>Lactobacillales</taxon>
        <taxon>Enterococcaceae</taxon>
        <taxon>Enterococcus</taxon>
    </lineage>
</organism>
<reference evidence="1 3" key="1">
    <citation type="submission" date="2013-02" db="EMBL/GenBank/DDBJ databases">
        <title>The Genome Sequence of Enterococcus raffinosus ATCC_49464.</title>
        <authorList>
            <consortium name="The Broad Institute Genome Sequencing Platform"/>
            <consortium name="The Broad Institute Genome Sequencing Center for Infectious Disease"/>
            <person name="Earl A.M."/>
            <person name="Gilmore M.S."/>
            <person name="Lebreton F."/>
            <person name="Walker B."/>
            <person name="Young S.K."/>
            <person name="Zeng Q."/>
            <person name="Gargeya S."/>
            <person name="Fitzgerald M."/>
            <person name="Haas B."/>
            <person name="Abouelleil A."/>
            <person name="Alvarado L."/>
            <person name="Arachchi H.M."/>
            <person name="Berlin A.M."/>
            <person name="Chapman S.B."/>
            <person name="Dewar J."/>
            <person name="Goldberg J."/>
            <person name="Griggs A."/>
            <person name="Gujja S."/>
            <person name="Hansen M."/>
            <person name="Howarth C."/>
            <person name="Imamovic A."/>
            <person name="Larimer J."/>
            <person name="McCowan C."/>
            <person name="Murphy C."/>
            <person name="Neiman D."/>
            <person name="Pearson M."/>
            <person name="Priest M."/>
            <person name="Roberts A."/>
            <person name="Saif S."/>
            <person name="Shea T."/>
            <person name="Sisk P."/>
            <person name="Sykes S."/>
            <person name="Wortman J."/>
            <person name="Nusbaum C."/>
            <person name="Birren B."/>
        </authorList>
    </citation>
    <scope>NUCLEOTIDE SEQUENCE [LARGE SCALE GENOMIC DNA]</scope>
    <source>
        <strain evidence="1 3">ATCC 49464</strain>
    </source>
</reference>
<comment type="caution">
    <text evidence="1">The sequence shown here is derived from an EMBL/GenBank/DDBJ whole genome shotgun (WGS) entry which is preliminary data.</text>
</comment>
<proteinExistence type="predicted"/>
<dbReference type="EMBL" id="AJAL01000021">
    <property type="protein sequence ID" value="EOH74095.1"/>
    <property type="molecule type" value="Genomic_DNA"/>
</dbReference>
<keyword evidence="4" id="KW-1185">Reference proteome</keyword>